<organism evidence="1 2">
    <name type="scientific">Triticum urartu</name>
    <name type="common">Red wild einkorn</name>
    <name type="synonym">Crithodium urartu</name>
    <dbReference type="NCBI Taxonomy" id="4572"/>
    <lineage>
        <taxon>Eukaryota</taxon>
        <taxon>Viridiplantae</taxon>
        <taxon>Streptophyta</taxon>
        <taxon>Embryophyta</taxon>
        <taxon>Tracheophyta</taxon>
        <taxon>Spermatophyta</taxon>
        <taxon>Magnoliopsida</taxon>
        <taxon>Liliopsida</taxon>
        <taxon>Poales</taxon>
        <taxon>Poaceae</taxon>
        <taxon>BOP clade</taxon>
        <taxon>Pooideae</taxon>
        <taxon>Triticodae</taxon>
        <taxon>Triticeae</taxon>
        <taxon>Triticinae</taxon>
        <taxon>Triticum</taxon>
    </lineage>
</organism>
<dbReference type="Gramene" id="TuG1812G0400003175.01.T01">
    <property type="protein sequence ID" value="TuG1812G0400003175.01.T01"/>
    <property type="gene ID" value="TuG1812G0400003175.01"/>
</dbReference>
<accession>A0A8R7Q5T7</accession>
<evidence type="ECO:0000313" key="1">
    <source>
        <dbReference type="EnsemblPlants" id="TuG1812G0400003175.01.T01"/>
    </source>
</evidence>
<protein>
    <submittedName>
        <fullName evidence="1">Uncharacterized protein</fullName>
    </submittedName>
</protein>
<proteinExistence type="predicted"/>
<dbReference type="AlphaFoldDB" id="A0A8R7Q5T7"/>
<name>A0A8R7Q5T7_TRIUA</name>
<reference evidence="2" key="1">
    <citation type="journal article" date="2013" name="Nature">
        <title>Draft genome of the wheat A-genome progenitor Triticum urartu.</title>
        <authorList>
            <person name="Ling H.Q."/>
            <person name="Zhao S."/>
            <person name="Liu D."/>
            <person name="Wang J."/>
            <person name="Sun H."/>
            <person name="Zhang C."/>
            <person name="Fan H."/>
            <person name="Li D."/>
            <person name="Dong L."/>
            <person name="Tao Y."/>
            <person name="Gao C."/>
            <person name="Wu H."/>
            <person name="Li Y."/>
            <person name="Cui Y."/>
            <person name="Guo X."/>
            <person name="Zheng S."/>
            <person name="Wang B."/>
            <person name="Yu K."/>
            <person name="Liang Q."/>
            <person name="Yang W."/>
            <person name="Lou X."/>
            <person name="Chen J."/>
            <person name="Feng M."/>
            <person name="Jian J."/>
            <person name="Zhang X."/>
            <person name="Luo G."/>
            <person name="Jiang Y."/>
            <person name="Liu J."/>
            <person name="Wang Z."/>
            <person name="Sha Y."/>
            <person name="Zhang B."/>
            <person name="Wu H."/>
            <person name="Tang D."/>
            <person name="Shen Q."/>
            <person name="Xue P."/>
            <person name="Zou S."/>
            <person name="Wang X."/>
            <person name="Liu X."/>
            <person name="Wang F."/>
            <person name="Yang Y."/>
            <person name="An X."/>
            <person name="Dong Z."/>
            <person name="Zhang K."/>
            <person name="Zhang X."/>
            <person name="Luo M.C."/>
            <person name="Dvorak J."/>
            <person name="Tong Y."/>
            <person name="Wang J."/>
            <person name="Yang H."/>
            <person name="Li Z."/>
            <person name="Wang D."/>
            <person name="Zhang A."/>
            <person name="Wang J."/>
        </authorList>
    </citation>
    <scope>NUCLEOTIDE SEQUENCE</scope>
    <source>
        <strain evidence="2">cv. G1812</strain>
    </source>
</reference>
<sequence>MAYLGWSTCRQCFGKLSAAARLKASGVTGTDARRCTGGVYLSQLHSSLVPYFHLVESSQLLFSSNSAAAESICPSIVIVVGRSVLVLGPGWMAIDSLVLRVRQGLLRLPGMAVSGRGGGPWWLDVACGPCITFCFFIFPMNPTITPPTLSPRKSASNPMDS</sequence>
<keyword evidence="2" id="KW-1185">Reference proteome</keyword>
<evidence type="ECO:0000313" key="2">
    <source>
        <dbReference type="Proteomes" id="UP000015106"/>
    </source>
</evidence>
<dbReference type="Proteomes" id="UP000015106">
    <property type="component" value="Chromosome 4"/>
</dbReference>
<reference evidence="1" key="3">
    <citation type="submission" date="2022-06" db="UniProtKB">
        <authorList>
            <consortium name="EnsemblPlants"/>
        </authorList>
    </citation>
    <scope>IDENTIFICATION</scope>
</reference>
<reference evidence="1" key="2">
    <citation type="submission" date="2018-03" db="EMBL/GenBank/DDBJ databases">
        <title>The Triticum urartu genome reveals the dynamic nature of wheat genome evolution.</title>
        <authorList>
            <person name="Ling H."/>
            <person name="Ma B."/>
            <person name="Shi X."/>
            <person name="Liu H."/>
            <person name="Dong L."/>
            <person name="Sun H."/>
            <person name="Cao Y."/>
            <person name="Gao Q."/>
            <person name="Zheng S."/>
            <person name="Li Y."/>
            <person name="Yu Y."/>
            <person name="Du H."/>
            <person name="Qi M."/>
            <person name="Li Y."/>
            <person name="Yu H."/>
            <person name="Cui Y."/>
            <person name="Wang N."/>
            <person name="Chen C."/>
            <person name="Wu H."/>
            <person name="Zhao Y."/>
            <person name="Zhang J."/>
            <person name="Li Y."/>
            <person name="Zhou W."/>
            <person name="Zhang B."/>
            <person name="Hu W."/>
            <person name="Eijk M."/>
            <person name="Tang J."/>
            <person name="Witsenboer H."/>
            <person name="Zhao S."/>
            <person name="Li Z."/>
            <person name="Zhang A."/>
            <person name="Wang D."/>
            <person name="Liang C."/>
        </authorList>
    </citation>
    <scope>NUCLEOTIDE SEQUENCE [LARGE SCALE GENOMIC DNA]</scope>
    <source>
        <strain evidence="1">cv. G1812</strain>
    </source>
</reference>
<dbReference type="EnsemblPlants" id="TuG1812G0400003175.01.T01">
    <property type="protein sequence ID" value="TuG1812G0400003175.01.T01"/>
    <property type="gene ID" value="TuG1812G0400003175.01"/>
</dbReference>